<dbReference type="EMBL" id="KC513609">
    <property type="protein sequence ID" value="AGE95702.1"/>
    <property type="molecule type" value="Genomic_DNA"/>
</dbReference>
<accession>M1K8R3</accession>
<proteinExistence type="predicted"/>
<reference evidence="1" key="1">
    <citation type="journal article" date="2013" name="Eukaryot. Cell">
        <title>Extremely Reduced Levels of Heterozygosity in the Vertebrate Pathogen Encephalitozoon cuniculi.</title>
        <authorList>
            <person name="Selman M."/>
            <person name="Sak B."/>
            <person name="Kvac M."/>
            <person name="Farinelli L."/>
            <person name="Weiss L.M."/>
            <person name="Corradi N."/>
        </authorList>
    </citation>
    <scope>NUCLEOTIDE SEQUENCE</scope>
</reference>
<gene>
    <name evidence="1" type="ORF">ECU06_1330</name>
</gene>
<sequence length="319" mass="36800">MDFTLLDERLKGKTEVGLLSTEECNHMIKPVYDYIKANHPHIDTFLLHGEGMLCPLKAKGFEFFVLLGIYCPLHPFEDFVGITAQLPEEDMDRLKKEERTIVYDSGYGGHHVMKEGMHGRDVLVVTKNQMFYDYYFYKYNAESFYKLKSRDRMQYLGSKCNKGRKIRDLQIFAIIFTSRAYEELAKSIRKALISRRKNAYLLFLKDLSYERMITIEGTECIVVVDCPFFECSLELHIPVVTPFEVEYALSGEWKEFDKNSFSVQDMAASGCTDLDAIDRVGRILLRSDGQSVPFSYGEEDMDIHVGQNGTPCRYDCEGA</sequence>
<evidence type="ECO:0000313" key="1">
    <source>
        <dbReference type="EMBL" id="AGE95702.1"/>
    </source>
</evidence>
<dbReference type="NCBIfam" id="TIGR00322">
    <property type="entry name" value="diphth2_R"/>
    <property type="match status" value="1"/>
</dbReference>
<dbReference type="Gene3D" id="3.40.50.11860">
    <property type="entry name" value="Diphthamide synthesis DPH1/DPH2 domain 3"/>
    <property type="match status" value="1"/>
</dbReference>
<dbReference type="AlphaFoldDB" id="M1K8R3"/>
<dbReference type="VEuPathDB" id="MicrosporidiaDB:ECU06_1330"/>
<dbReference type="InterPro" id="IPR042265">
    <property type="entry name" value="DPH1/DPH2_3"/>
</dbReference>
<dbReference type="VEuPathDB" id="MicrosporidiaDB:M970_061310"/>
<dbReference type="VEuPathDB" id="MicrosporidiaDB:AEWR_061310"/>
<dbReference type="GO" id="GO:0090560">
    <property type="term" value="F:2-(3-amino-3-carboxypropyl)histidine synthase activity"/>
    <property type="evidence" value="ECO:0007669"/>
    <property type="project" value="InterPro"/>
</dbReference>
<dbReference type="VEuPathDB" id="MicrosporidiaDB:AEWQ_061300"/>
<name>M1K8R3_ENCCN</name>
<evidence type="ECO:0008006" key="2">
    <source>
        <dbReference type="Google" id="ProtNLM"/>
    </source>
</evidence>
<organism evidence="1">
    <name type="scientific">Encephalitozoon cuniculi</name>
    <name type="common">Microsporidian parasite</name>
    <dbReference type="NCBI Taxonomy" id="6035"/>
    <lineage>
        <taxon>Eukaryota</taxon>
        <taxon>Fungi</taxon>
        <taxon>Fungi incertae sedis</taxon>
        <taxon>Microsporidia</taxon>
        <taxon>Unikaryonidae</taxon>
        <taxon>Encephalitozoon</taxon>
    </lineage>
</organism>
<protein>
    <recommendedName>
        <fullName evidence="2">2-(3-amino-3-carboxypropyl)histidine synthase</fullName>
    </recommendedName>
</protein>
<dbReference type="InterPro" id="IPR016435">
    <property type="entry name" value="DPH1/DPH2"/>
</dbReference>
<dbReference type="Pfam" id="PF01866">
    <property type="entry name" value="Diphthamide_syn"/>
    <property type="match status" value="1"/>
</dbReference>
<dbReference type="GO" id="GO:0017183">
    <property type="term" value="P:protein histidyl modification to diphthamide"/>
    <property type="evidence" value="ECO:0007669"/>
    <property type="project" value="InterPro"/>
</dbReference>
<dbReference type="VEuPathDB" id="MicrosporidiaDB:AEWD_061330"/>